<dbReference type="Proteomes" id="UP000770661">
    <property type="component" value="Unassembled WGS sequence"/>
</dbReference>
<dbReference type="OrthoDB" id="6340181at2759"/>
<dbReference type="AlphaFoldDB" id="A0A8J5CG83"/>
<feature type="compositionally biased region" description="Basic and acidic residues" evidence="1">
    <location>
        <begin position="7"/>
        <end position="22"/>
    </location>
</feature>
<sequence length="115" mass="12849">MSSITHSETDEYALRSPEEELHQGPPAAGIKISSLHAVSQDDTSSRGMLISEDKLVFFPPLYIQRYQAVQEIITSSKVPVNKNSKYRVQPFMADFLIRRQEPLTVKVVCGEGPSV</sequence>
<accession>A0A8J5CG83</accession>
<gene>
    <name evidence="2" type="ORF">GWK47_047538</name>
</gene>
<keyword evidence="3" id="KW-1185">Reference proteome</keyword>
<proteinExistence type="predicted"/>
<name>A0A8J5CG83_CHIOP</name>
<comment type="caution">
    <text evidence="2">The sequence shown here is derived from an EMBL/GenBank/DDBJ whole genome shotgun (WGS) entry which is preliminary data.</text>
</comment>
<evidence type="ECO:0000313" key="3">
    <source>
        <dbReference type="Proteomes" id="UP000770661"/>
    </source>
</evidence>
<evidence type="ECO:0000313" key="2">
    <source>
        <dbReference type="EMBL" id="KAG0720888.1"/>
    </source>
</evidence>
<organism evidence="2 3">
    <name type="scientific">Chionoecetes opilio</name>
    <name type="common">Atlantic snow crab</name>
    <name type="synonym">Cancer opilio</name>
    <dbReference type="NCBI Taxonomy" id="41210"/>
    <lineage>
        <taxon>Eukaryota</taxon>
        <taxon>Metazoa</taxon>
        <taxon>Ecdysozoa</taxon>
        <taxon>Arthropoda</taxon>
        <taxon>Crustacea</taxon>
        <taxon>Multicrustacea</taxon>
        <taxon>Malacostraca</taxon>
        <taxon>Eumalacostraca</taxon>
        <taxon>Eucarida</taxon>
        <taxon>Decapoda</taxon>
        <taxon>Pleocyemata</taxon>
        <taxon>Brachyura</taxon>
        <taxon>Eubrachyura</taxon>
        <taxon>Majoidea</taxon>
        <taxon>Majidae</taxon>
        <taxon>Chionoecetes</taxon>
    </lineage>
</organism>
<reference evidence="2" key="1">
    <citation type="submission" date="2020-07" db="EMBL/GenBank/DDBJ databases">
        <title>The High-quality genome of the commercially important snow crab, Chionoecetes opilio.</title>
        <authorList>
            <person name="Jeong J.-H."/>
            <person name="Ryu S."/>
        </authorList>
    </citation>
    <scope>NUCLEOTIDE SEQUENCE</scope>
    <source>
        <strain evidence="2">MADBK_172401_WGS</strain>
        <tissue evidence="2">Digestive gland</tissue>
    </source>
</reference>
<evidence type="ECO:0000256" key="1">
    <source>
        <dbReference type="SAM" id="MobiDB-lite"/>
    </source>
</evidence>
<dbReference type="EMBL" id="JACEEZ010012093">
    <property type="protein sequence ID" value="KAG0720888.1"/>
    <property type="molecule type" value="Genomic_DNA"/>
</dbReference>
<protein>
    <submittedName>
        <fullName evidence="2">Uncharacterized protein</fullName>
    </submittedName>
</protein>
<feature type="region of interest" description="Disordered" evidence="1">
    <location>
        <begin position="1"/>
        <end position="26"/>
    </location>
</feature>